<gene>
    <name evidence="1" type="ORF">RHMOL_Rhmol11G0059000</name>
</gene>
<sequence>MLQKAVSSLQDDIFAAKMEALNPEFGSYKPAKEEDDAEGDSDNNSDDRSDAANDVSDGANSSNDDDGEDNVNDYAFIVFDHPESD</sequence>
<reference evidence="1" key="1">
    <citation type="submission" date="2022-02" db="EMBL/GenBank/DDBJ databases">
        <title>Plant Genome Project.</title>
        <authorList>
            <person name="Zhang R.-G."/>
        </authorList>
    </citation>
    <scope>NUCLEOTIDE SEQUENCE</scope>
    <source>
        <strain evidence="1">AT1</strain>
    </source>
</reference>
<name>A0ACC0LNS9_RHOML</name>
<evidence type="ECO:0000313" key="1">
    <source>
        <dbReference type="EMBL" id="KAI8530448.1"/>
    </source>
</evidence>
<dbReference type="Proteomes" id="UP001062846">
    <property type="component" value="Chromosome 11"/>
</dbReference>
<evidence type="ECO:0000313" key="2">
    <source>
        <dbReference type="Proteomes" id="UP001062846"/>
    </source>
</evidence>
<keyword evidence="2" id="KW-1185">Reference proteome</keyword>
<dbReference type="EMBL" id="CM046398">
    <property type="protein sequence ID" value="KAI8530448.1"/>
    <property type="molecule type" value="Genomic_DNA"/>
</dbReference>
<comment type="caution">
    <text evidence="1">The sequence shown here is derived from an EMBL/GenBank/DDBJ whole genome shotgun (WGS) entry which is preliminary data.</text>
</comment>
<organism evidence="1 2">
    <name type="scientific">Rhododendron molle</name>
    <name type="common">Chinese azalea</name>
    <name type="synonym">Azalea mollis</name>
    <dbReference type="NCBI Taxonomy" id="49168"/>
    <lineage>
        <taxon>Eukaryota</taxon>
        <taxon>Viridiplantae</taxon>
        <taxon>Streptophyta</taxon>
        <taxon>Embryophyta</taxon>
        <taxon>Tracheophyta</taxon>
        <taxon>Spermatophyta</taxon>
        <taxon>Magnoliopsida</taxon>
        <taxon>eudicotyledons</taxon>
        <taxon>Gunneridae</taxon>
        <taxon>Pentapetalae</taxon>
        <taxon>asterids</taxon>
        <taxon>Ericales</taxon>
        <taxon>Ericaceae</taxon>
        <taxon>Ericoideae</taxon>
        <taxon>Rhodoreae</taxon>
        <taxon>Rhododendron</taxon>
    </lineage>
</organism>
<accession>A0ACC0LNS9</accession>
<proteinExistence type="predicted"/>
<protein>
    <submittedName>
        <fullName evidence="1">Uncharacterized protein</fullName>
    </submittedName>
</protein>